<feature type="chain" id="PRO_5002124500" evidence="2">
    <location>
        <begin position="24"/>
        <end position="54"/>
    </location>
</feature>
<gene>
    <name evidence="3" type="primary">ORF150031</name>
</gene>
<organism evidence="3">
    <name type="scientific">Arion vulgaris</name>
    <dbReference type="NCBI Taxonomy" id="1028688"/>
    <lineage>
        <taxon>Eukaryota</taxon>
        <taxon>Metazoa</taxon>
        <taxon>Spiralia</taxon>
        <taxon>Lophotrochozoa</taxon>
        <taxon>Mollusca</taxon>
        <taxon>Gastropoda</taxon>
        <taxon>Heterobranchia</taxon>
        <taxon>Euthyneura</taxon>
        <taxon>Panpulmonata</taxon>
        <taxon>Eupulmonata</taxon>
        <taxon>Stylommatophora</taxon>
        <taxon>Helicina</taxon>
        <taxon>Arionoidea</taxon>
        <taxon>Arionidae</taxon>
        <taxon>Arion</taxon>
    </lineage>
</organism>
<keyword evidence="2" id="KW-0732">Signal</keyword>
<feature type="signal peptide" evidence="2">
    <location>
        <begin position="1"/>
        <end position="23"/>
    </location>
</feature>
<evidence type="ECO:0000256" key="1">
    <source>
        <dbReference type="SAM" id="MobiDB-lite"/>
    </source>
</evidence>
<evidence type="ECO:0000256" key="2">
    <source>
        <dbReference type="SAM" id="SignalP"/>
    </source>
</evidence>
<sequence length="54" mass="6124">MRLMWSTLCWSPLLTIDFPGAESDTQLTKDRQAAVRDGSKSKKTPSNKEAKEIR</sequence>
<dbReference type="AlphaFoldDB" id="A0A0B7B0C0"/>
<protein>
    <submittedName>
        <fullName evidence="3">Uncharacterized protein</fullName>
    </submittedName>
</protein>
<dbReference type="EMBL" id="HACG01038886">
    <property type="protein sequence ID" value="CEK85751.1"/>
    <property type="molecule type" value="Transcribed_RNA"/>
</dbReference>
<name>A0A0B7B0C0_9EUPU</name>
<evidence type="ECO:0000313" key="3">
    <source>
        <dbReference type="EMBL" id="CEK85751.1"/>
    </source>
</evidence>
<reference evidence="3" key="1">
    <citation type="submission" date="2014-12" db="EMBL/GenBank/DDBJ databases">
        <title>Insight into the proteome of Arion vulgaris.</title>
        <authorList>
            <person name="Aradska J."/>
            <person name="Bulat T."/>
            <person name="Smidak R."/>
            <person name="Sarate P."/>
            <person name="Gangsoo J."/>
            <person name="Sialana F."/>
            <person name="Bilban M."/>
            <person name="Lubec G."/>
        </authorList>
    </citation>
    <scope>NUCLEOTIDE SEQUENCE</scope>
    <source>
        <tissue evidence="3">Skin</tissue>
    </source>
</reference>
<feature type="region of interest" description="Disordered" evidence="1">
    <location>
        <begin position="21"/>
        <end position="54"/>
    </location>
</feature>
<feature type="compositionally biased region" description="Basic and acidic residues" evidence="1">
    <location>
        <begin position="27"/>
        <end position="54"/>
    </location>
</feature>
<accession>A0A0B7B0C0</accession>
<proteinExistence type="predicted"/>